<gene>
    <name evidence="2" type="ORF">GIS00_03520</name>
</gene>
<dbReference type="EMBL" id="WLYK01000001">
    <property type="protein sequence ID" value="MTD13015.1"/>
    <property type="molecule type" value="Genomic_DNA"/>
</dbReference>
<dbReference type="AlphaFoldDB" id="A0A7K1FFX2"/>
<evidence type="ECO:0000313" key="2">
    <source>
        <dbReference type="EMBL" id="MTD13015.1"/>
    </source>
</evidence>
<keyword evidence="1" id="KW-0812">Transmembrane</keyword>
<feature type="transmembrane region" description="Helical" evidence="1">
    <location>
        <begin position="16"/>
        <end position="33"/>
    </location>
</feature>
<dbReference type="RefSeq" id="WP_154766970.1">
    <property type="nucleotide sequence ID" value="NZ_WLYK01000001.1"/>
</dbReference>
<sequence>MSNPTPPEARVPRSTHVLLVSVMLFFFTFLTVFTLQAAWYLWIVPIAFGAVAAVILAQRWQRRQQRLAEAAARR</sequence>
<dbReference type="Proteomes" id="UP000460221">
    <property type="component" value="Unassembled WGS sequence"/>
</dbReference>
<organism evidence="2 3">
    <name type="scientific">Nakamurella alba</name>
    <dbReference type="NCBI Taxonomy" id="2665158"/>
    <lineage>
        <taxon>Bacteria</taxon>
        <taxon>Bacillati</taxon>
        <taxon>Actinomycetota</taxon>
        <taxon>Actinomycetes</taxon>
        <taxon>Nakamurellales</taxon>
        <taxon>Nakamurellaceae</taxon>
        <taxon>Nakamurella</taxon>
    </lineage>
</organism>
<comment type="caution">
    <text evidence="2">The sequence shown here is derived from an EMBL/GenBank/DDBJ whole genome shotgun (WGS) entry which is preliminary data.</text>
</comment>
<name>A0A7K1FFX2_9ACTN</name>
<keyword evidence="3" id="KW-1185">Reference proteome</keyword>
<reference evidence="2 3" key="1">
    <citation type="submission" date="2019-11" db="EMBL/GenBank/DDBJ databases">
        <authorList>
            <person name="Jiang L.-Q."/>
        </authorList>
    </citation>
    <scope>NUCLEOTIDE SEQUENCE [LARGE SCALE GENOMIC DNA]</scope>
    <source>
        <strain evidence="2 3">YIM 132087</strain>
    </source>
</reference>
<feature type="transmembrane region" description="Helical" evidence="1">
    <location>
        <begin position="39"/>
        <end position="57"/>
    </location>
</feature>
<evidence type="ECO:0000313" key="3">
    <source>
        <dbReference type="Proteomes" id="UP000460221"/>
    </source>
</evidence>
<accession>A0A7K1FFX2</accession>
<evidence type="ECO:0008006" key="4">
    <source>
        <dbReference type="Google" id="ProtNLM"/>
    </source>
</evidence>
<keyword evidence="1" id="KW-0472">Membrane</keyword>
<protein>
    <recommendedName>
        <fullName evidence="4">DUF2530 domain-containing protein</fullName>
    </recommendedName>
</protein>
<keyword evidence="1" id="KW-1133">Transmembrane helix</keyword>
<evidence type="ECO:0000256" key="1">
    <source>
        <dbReference type="SAM" id="Phobius"/>
    </source>
</evidence>
<proteinExistence type="predicted"/>